<feature type="transmembrane region" description="Helical" evidence="10">
    <location>
        <begin position="54"/>
        <end position="74"/>
    </location>
</feature>
<feature type="transmembrane region" description="Helical" evidence="10">
    <location>
        <begin position="273"/>
        <end position="298"/>
    </location>
</feature>
<feature type="transmembrane region" description="Helical" evidence="10">
    <location>
        <begin position="129"/>
        <end position="148"/>
    </location>
</feature>
<evidence type="ECO:0000256" key="3">
    <source>
        <dbReference type="ARBA" id="ARBA00022449"/>
    </source>
</evidence>
<accession>A0A9D9HCS7</accession>
<protein>
    <recommendedName>
        <fullName evidence="9">Multidrug-efflux transporter</fullName>
    </recommendedName>
</protein>
<keyword evidence="8 10" id="KW-0472">Membrane</keyword>
<sequence>MGFHDYLPYYKNNLKIAGPIMLSQLGGAATQLADNIMVGQLGTVELAAASFSNAVFGIGFLVSSGIAMAATPLIGRHFVCGDDENVSKYLQNSLVVAIATGIAVSAILGIAGTFFPFMGQEAEVIRLATPYYITLVASLLPFMCFAFFKQFLEGIGNTKIAMHITITANIINIVFNYFLIFGTFGFPKLGVLGAGIATLLSRIFMPVACFFAVKKHAGWWKFFRMFAKSRFSAKTIKELFSVGLPISAQMGIEMTTFSVSAVMVGWIGAASLAAHQIAVSISTTTFMAITGIAAATTIRVSHRLGLKDYAAMKMASNASLHLSLAINGALAIILVIFRNIFPLAFSSDPVVVDLAAQLLVVVACYQIFDSLQGVGLGILRGMTDVFAPMIAAFVSYVIIGLPLGYVLGFHAGSGAVGVWAGLSIGLAIAALFYHIRIRQKFGYFSKLRN</sequence>
<reference evidence="11" key="1">
    <citation type="submission" date="2020-10" db="EMBL/GenBank/DDBJ databases">
        <authorList>
            <person name="Gilroy R."/>
        </authorList>
    </citation>
    <scope>NUCLEOTIDE SEQUENCE</scope>
    <source>
        <strain evidence="11">D3-1215</strain>
    </source>
</reference>
<gene>
    <name evidence="11" type="ORF">IAC32_03475</name>
</gene>
<evidence type="ECO:0000256" key="10">
    <source>
        <dbReference type="SAM" id="Phobius"/>
    </source>
</evidence>
<dbReference type="Proteomes" id="UP000823637">
    <property type="component" value="Unassembled WGS sequence"/>
</dbReference>
<dbReference type="CDD" id="cd13131">
    <property type="entry name" value="MATE_NorM_like"/>
    <property type="match status" value="1"/>
</dbReference>
<name>A0A9D9HCS7_9BACT</name>
<dbReference type="Pfam" id="PF01554">
    <property type="entry name" value="MatE"/>
    <property type="match status" value="2"/>
</dbReference>
<evidence type="ECO:0000256" key="9">
    <source>
        <dbReference type="ARBA" id="ARBA00031636"/>
    </source>
</evidence>
<keyword evidence="5 10" id="KW-0812">Transmembrane</keyword>
<dbReference type="PIRSF" id="PIRSF006603">
    <property type="entry name" value="DinF"/>
    <property type="match status" value="1"/>
</dbReference>
<feature type="transmembrane region" description="Helical" evidence="10">
    <location>
        <begin position="94"/>
        <end position="117"/>
    </location>
</feature>
<feature type="transmembrane region" description="Helical" evidence="10">
    <location>
        <begin position="349"/>
        <end position="368"/>
    </location>
</feature>
<evidence type="ECO:0000256" key="6">
    <source>
        <dbReference type="ARBA" id="ARBA00022989"/>
    </source>
</evidence>
<dbReference type="GO" id="GO:0006811">
    <property type="term" value="P:monoatomic ion transport"/>
    <property type="evidence" value="ECO:0007669"/>
    <property type="project" value="UniProtKB-KW"/>
</dbReference>
<evidence type="ECO:0000256" key="4">
    <source>
        <dbReference type="ARBA" id="ARBA00022475"/>
    </source>
</evidence>
<dbReference type="EMBL" id="JADIMR010000049">
    <property type="protein sequence ID" value="MBO8446791.1"/>
    <property type="molecule type" value="Genomic_DNA"/>
</dbReference>
<dbReference type="PANTHER" id="PTHR43298">
    <property type="entry name" value="MULTIDRUG RESISTANCE PROTEIN NORM-RELATED"/>
    <property type="match status" value="1"/>
</dbReference>
<comment type="caution">
    <text evidence="11">The sequence shown here is derived from an EMBL/GenBank/DDBJ whole genome shotgun (WGS) entry which is preliminary data.</text>
</comment>
<evidence type="ECO:0000313" key="12">
    <source>
        <dbReference type="Proteomes" id="UP000823637"/>
    </source>
</evidence>
<evidence type="ECO:0000256" key="1">
    <source>
        <dbReference type="ARBA" id="ARBA00004651"/>
    </source>
</evidence>
<proteinExistence type="predicted"/>
<dbReference type="InterPro" id="IPR050222">
    <property type="entry name" value="MATE_MdtK"/>
</dbReference>
<evidence type="ECO:0000256" key="5">
    <source>
        <dbReference type="ARBA" id="ARBA00022692"/>
    </source>
</evidence>
<keyword evidence="3" id="KW-0050">Antiport</keyword>
<organism evidence="11 12">
    <name type="scientific">Candidatus Enterocola intestinipullorum</name>
    <dbReference type="NCBI Taxonomy" id="2840783"/>
    <lineage>
        <taxon>Bacteria</taxon>
        <taxon>Pseudomonadati</taxon>
        <taxon>Bacteroidota</taxon>
        <taxon>Bacteroidia</taxon>
        <taxon>Bacteroidales</taxon>
        <taxon>Candidatus Enterocola</taxon>
    </lineage>
</organism>
<keyword evidence="6 10" id="KW-1133">Transmembrane helix</keyword>
<dbReference type="PANTHER" id="PTHR43298:SF2">
    <property type="entry name" value="FMN_FAD EXPORTER YEEO-RELATED"/>
    <property type="match status" value="1"/>
</dbReference>
<keyword evidence="7" id="KW-0406">Ion transport</keyword>
<comment type="subcellular location">
    <subcellularLocation>
        <location evidence="1">Cell membrane</location>
        <topology evidence="1">Multi-pass membrane protein</topology>
    </subcellularLocation>
</comment>
<feature type="transmembrane region" description="Helical" evidence="10">
    <location>
        <begin position="160"/>
        <end position="180"/>
    </location>
</feature>
<evidence type="ECO:0000313" key="11">
    <source>
        <dbReference type="EMBL" id="MBO8446791.1"/>
    </source>
</evidence>
<dbReference type="InterPro" id="IPR048279">
    <property type="entry name" value="MdtK-like"/>
</dbReference>
<evidence type="ECO:0000256" key="7">
    <source>
        <dbReference type="ARBA" id="ARBA00023065"/>
    </source>
</evidence>
<dbReference type="InterPro" id="IPR002528">
    <property type="entry name" value="MATE_fam"/>
</dbReference>
<dbReference type="GO" id="GO:0005886">
    <property type="term" value="C:plasma membrane"/>
    <property type="evidence" value="ECO:0007669"/>
    <property type="project" value="UniProtKB-SubCell"/>
</dbReference>
<reference evidence="11" key="2">
    <citation type="journal article" date="2021" name="PeerJ">
        <title>Extensive microbial diversity within the chicken gut microbiome revealed by metagenomics and culture.</title>
        <authorList>
            <person name="Gilroy R."/>
            <person name="Ravi A."/>
            <person name="Getino M."/>
            <person name="Pursley I."/>
            <person name="Horton D.L."/>
            <person name="Alikhan N.F."/>
            <person name="Baker D."/>
            <person name="Gharbi K."/>
            <person name="Hall N."/>
            <person name="Watson M."/>
            <person name="Adriaenssens E.M."/>
            <person name="Foster-Nyarko E."/>
            <person name="Jarju S."/>
            <person name="Secka A."/>
            <person name="Antonio M."/>
            <person name="Oren A."/>
            <person name="Chaudhuri R.R."/>
            <person name="La Ragione R."/>
            <person name="Hildebrand F."/>
            <person name="Pallen M.J."/>
        </authorList>
    </citation>
    <scope>NUCLEOTIDE SEQUENCE</scope>
    <source>
        <strain evidence="11">D3-1215</strain>
    </source>
</reference>
<keyword evidence="2" id="KW-0813">Transport</keyword>
<evidence type="ECO:0000256" key="8">
    <source>
        <dbReference type="ARBA" id="ARBA00023136"/>
    </source>
</evidence>
<feature type="transmembrane region" description="Helical" evidence="10">
    <location>
        <begin position="416"/>
        <end position="435"/>
    </location>
</feature>
<keyword evidence="4" id="KW-1003">Cell membrane</keyword>
<dbReference type="GO" id="GO:0042910">
    <property type="term" value="F:xenobiotic transmembrane transporter activity"/>
    <property type="evidence" value="ECO:0007669"/>
    <property type="project" value="InterPro"/>
</dbReference>
<evidence type="ECO:0000256" key="2">
    <source>
        <dbReference type="ARBA" id="ARBA00022448"/>
    </source>
</evidence>
<dbReference type="GO" id="GO:0015297">
    <property type="term" value="F:antiporter activity"/>
    <property type="evidence" value="ECO:0007669"/>
    <property type="project" value="UniProtKB-KW"/>
</dbReference>
<dbReference type="NCBIfam" id="TIGR00797">
    <property type="entry name" value="matE"/>
    <property type="match status" value="1"/>
</dbReference>
<feature type="transmembrane region" description="Helical" evidence="10">
    <location>
        <begin position="318"/>
        <end position="337"/>
    </location>
</feature>
<dbReference type="AlphaFoldDB" id="A0A9D9HCS7"/>
<feature type="transmembrane region" description="Helical" evidence="10">
    <location>
        <begin position="389"/>
        <end position="410"/>
    </location>
</feature>
<feature type="transmembrane region" description="Helical" evidence="10">
    <location>
        <begin position="192"/>
        <end position="213"/>
    </location>
</feature>